<dbReference type="EC" id="2.3.1.-" evidence="2"/>
<keyword evidence="2" id="KW-0012">Acyltransferase</keyword>
<protein>
    <submittedName>
        <fullName evidence="2">GNAT family N-acetyltransferase</fullName>
        <ecNumber evidence="2">2.3.1.-</ecNumber>
    </submittedName>
</protein>
<keyword evidence="3" id="KW-1185">Reference proteome</keyword>
<evidence type="ECO:0000259" key="1">
    <source>
        <dbReference type="PROSITE" id="PS51186"/>
    </source>
</evidence>
<dbReference type="AlphaFoldDB" id="A0ABD5YHD1"/>
<dbReference type="Pfam" id="PF13673">
    <property type="entry name" value="Acetyltransf_10"/>
    <property type="match status" value="1"/>
</dbReference>
<comment type="caution">
    <text evidence="2">The sequence shown here is derived from an EMBL/GenBank/DDBJ whole genome shotgun (WGS) entry which is preliminary data.</text>
</comment>
<feature type="domain" description="N-acetyltransferase" evidence="1">
    <location>
        <begin position="8"/>
        <end position="130"/>
    </location>
</feature>
<dbReference type="Proteomes" id="UP001596417">
    <property type="component" value="Unassembled WGS sequence"/>
</dbReference>
<dbReference type="SUPFAM" id="SSF55729">
    <property type="entry name" value="Acyl-CoA N-acyltransferases (Nat)"/>
    <property type="match status" value="1"/>
</dbReference>
<organism evidence="2 3">
    <name type="scientific">Halocatena marina</name>
    <dbReference type="NCBI Taxonomy" id="2934937"/>
    <lineage>
        <taxon>Archaea</taxon>
        <taxon>Methanobacteriati</taxon>
        <taxon>Methanobacteriota</taxon>
        <taxon>Stenosarchaea group</taxon>
        <taxon>Halobacteria</taxon>
        <taxon>Halobacteriales</taxon>
        <taxon>Natronomonadaceae</taxon>
        <taxon>Halocatena</taxon>
    </lineage>
</organism>
<name>A0ABD5YHD1_9EURY</name>
<evidence type="ECO:0000313" key="2">
    <source>
        <dbReference type="EMBL" id="MFC7188778.1"/>
    </source>
</evidence>
<keyword evidence="2" id="KW-0808">Transferase</keyword>
<dbReference type="InterPro" id="IPR016181">
    <property type="entry name" value="Acyl_CoA_acyltransferase"/>
</dbReference>
<sequence length="130" mass="14086">MNKNHRSVAVRVAASEELSSIMTVIDSALLATDATTVRAQIHTQDVLVAVADGSILGVVVLDENHIDAIAVRRRQRGNGIGTTLIEAASEHCGPLTANFRPSVSPFYESLGFEIEQTSETRWEGFRPAVR</sequence>
<accession>A0ABD5YHD1</accession>
<dbReference type="InterPro" id="IPR000182">
    <property type="entry name" value="GNAT_dom"/>
</dbReference>
<dbReference type="GeneID" id="76198326"/>
<dbReference type="EMBL" id="JBHTAX010000001">
    <property type="protein sequence ID" value="MFC7188778.1"/>
    <property type="molecule type" value="Genomic_DNA"/>
</dbReference>
<dbReference type="GO" id="GO:0016746">
    <property type="term" value="F:acyltransferase activity"/>
    <property type="evidence" value="ECO:0007669"/>
    <property type="project" value="UniProtKB-KW"/>
</dbReference>
<reference evidence="2 3" key="1">
    <citation type="journal article" date="2019" name="Int. J. Syst. Evol. Microbiol.">
        <title>The Global Catalogue of Microorganisms (GCM) 10K type strain sequencing project: providing services to taxonomists for standard genome sequencing and annotation.</title>
        <authorList>
            <consortium name="The Broad Institute Genomics Platform"/>
            <consortium name="The Broad Institute Genome Sequencing Center for Infectious Disease"/>
            <person name="Wu L."/>
            <person name="Ma J."/>
        </authorList>
    </citation>
    <scope>NUCLEOTIDE SEQUENCE [LARGE SCALE GENOMIC DNA]</scope>
    <source>
        <strain evidence="2 3">RDMS1</strain>
    </source>
</reference>
<evidence type="ECO:0000313" key="3">
    <source>
        <dbReference type="Proteomes" id="UP001596417"/>
    </source>
</evidence>
<dbReference type="CDD" id="cd04301">
    <property type="entry name" value="NAT_SF"/>
    <property type="match status" value="1"/>
</dbReference>
<dbReference type="Gene3D" id="3.40.630.30">
    <property type="match status" value="1"/>
</dbReference>
<gene>
    <name evidence="2" type="ORF">ACFQL7_02185</name>
</gene>
<dbReference type="RefSeq" id="WP_368409118.1">
    <property type="nucleotide sequence ID" value="NZ_CP109979.1"/>
</dbReference>
<proteinExistence type="predicted"/>
<dbReference type="PROSITE" id="PS51186">
    <property type="entry name" value="GNAT"/>
    <property type="match status" value="1"/>
</dbReference>